<protein>
    <recommendedName>
        <fullName evidence="2">Sigma-54 factor interaction domain-containing protein</fullName>
    </recommendedName>
</protein>
<evidence type="ECO:0000313" key="1">
    <source>
        <dbReference type="EMBL" id="KKK91497.1"/>
    </source>
</evidence>
<dbReference type="SUPFAM" id="SSF52540">
    <property type="entry name" value="P-loop containing nucleoside triphosphate hydrolases"/>
    <property type="match status" value="1"/>
</dbReference>
<dbReference type="EMBL" id="LAZR01048624">
    <property type="protein sequence ID" value="KKK91497.1"/>
    <property type="molecule type" value="Genomic_DNA"/>
</dbReference>
<dbReference type="AlphaFoldDB" id="A0A0F8ZCI3"/>
<gene>
    <name evidence="1" type="ORF">LCGC14_2712340</name>
</gene>
<comment type="caution">
    <text evidence="1">The sequence shown here is derived from an EMBL/GenBank/DDBJ whole genome shotgun (WGS) entry which is preliminary data.</text>
</comment>
<feature type="non-terminal residue" evidence="1">
    <location>
        <position position="36"/>
    </location>
</feature>
<evidence type="ECO:0008006" key="2">
    <source>
        <dbReference type="Google" id="ProtNLM"/>
    </source>
</evidence>
<organism evidence="1">
    <name type="scientific">marine sediment metagenome</name>
    <dbReference type="NCBI Taxonomy" id="412755"/>
    <lineage>
        <taxon>unclassified sequences</taxon>
        <taxon>metagenomes</taxon>
        <taxon>ecological metagenomes</taxon>
    </lineage>
</organism>
<reference evidence="1" key="1">
    <citation type="journal article" date="2015" name="Nature">
        <title>Complex archaea that bridge the gap between prokaryotes and eukaryotes.</title>
        <authorList>
            <person name="Spang A."/>
            <person name="Saw J.H."/>
            <person name="Jorgensen S.L."/>
            <person name="Zaremba-Niedzwiedzka K."/>
            <person name="Martijn J."/>
            <person name="Lind A.E."/>
            <person name="van Eijk R."/>
            <person name="Schleper C."/>
            <person name="Guy L."/>
            <person name="Ettema T.J."/>
        </authorList>
    </citation>
    <scope>NUCLEOTIDE SEQUENCE</scope>
</reference>
<sequence>MKASQLAMFLALAIPKRHPVLITGKPGVGKSEVVAQ</sequence>
<proteinExistence type="predicted"/>
<dbReference type="InterPro" id="IPR027417">
    <property type="entry name" value="P-loop_NTPase"/>
</dbReference>
<name>A0A0F8ZCI3_9ZZZZ</name>
<accession>A0A0F8ZCI3</accession>
<dbReference type="Gene3D" id="3.40.50.300">
    <property type="entry name" value="P-loop containing nucleotide triphosphate hydrolases"/>
    <property type="match status" value="1"/>
</dbReference>